<reference evidence="1 2" key="1">
    <citation type="submission" date="2018-06" db="EMBL/GenBank/DDBJ databases">
        <title>Genomic Encyclopedia of Archaeal and Bacterial Type Strains, Phase II (KMG-II): from individual species to whole genera.</title>
        <authorList>
            <person name="Goeker M."/>
        </authorList>
    </citation>
    <scope>NUCLEOTIDE SEQUENCE [LARGE SCALE GENOMIC DNA]</scope>
    <source>
        <strain evidence="1 2">DSM 17205</strain>
    </source>
</reference>
<keyword evidence="2" id="KW-1185">Reference proteome</keyword>
<proteinExistence type="predicted"/>
<dbReference type="EMBL" id="QKZR01000001">
    <property type="protein sequence ID" value="PZX43067.1"/>
    <property type="molecule type" value="Genomic_DNA"/>
</dbReference>
<evidence type="ECO:0000313" key="2">
    <source>
        <dbReference type="Proteomes" id="UP000248584"/>
    </source>
</evidence>
<gene>
    <name evidence="1" type="ORF">LX97_00066</name>
</gene>
<evidence type="ECO:0000313" key="1">
    <source>
        <dbReference type="EMBL" id="PZX43067.1"/>
    </source>
</evidence>
<protein>
    <submittedName>
        <fullName evidence="1">Uncharacterized protein</fullName>
    </submittedName>
</protein>
<accession>A0ABX5PZF5</accession>
<dbReference type="Proteomes" id="UP000248584">
    <property type="component" value="Unassembled WGS sequence"/>
</dbReference>
<name>A0ABX5PZF5_9FLAO</name>
<sequence length="183" mass="21130">MILNAREAQEHELRKVVGSAIPFNLRKMKASGSSGLFLKSFINYKNPEKTLSINSKCSFENRVNGILLRSNNSNVQMMVALPLNEISKIQLIKGDEINHLSTFSLGGVFHKIGLSLRYARYLFPYRFYRIDPMDLIIYSKNYKMTFRTSGYQFENQLDFWRSSSVAAKLAILDKNEEWNSDNL</sequence>
<organism evidence="1 2">
    <name type="scientific">Nonlabens dokdonensis</name>
    <dbReference type="NCBI Taxonomy" id="328515"/>
    <lineage>
        <taxon>Bacteria</taxon>
        <taxon>Pseudomonadati</taxon>
        <taxon>Bacteroidota</taxon>
        <taxon>Flavobacteriia</taxon>
        <taxon>Flavobacteriales</taxon>
        <taxon>Flavobacteriaceae</taxon>
        <taxon>Nonlabens</taxon>
    </lineage>
</organism>
<dbReference type="RefSeq" id="WP_015360862.1">
    <property type="nucleotide sequence ID" value="NZ_QKZR01000001.1"/>
</dbReference>
<comment type="caution">
    <text evidence="1">The sequence shown here is derived from an EMBL/GenBank/DDBJ whole genome shotgun (WGS) entry which is preliminary data.</text>
</comment>